<sequence length="295" mass="34738">MRYLFPFCCWLLIAILNVCYAKHVVILGQQTNEDTSHQYFKSLATLAIEKSKEDFPYQRVVTLGGQQTTQGRSINLLKRDFVNLYWSGTNIEREQTLIPIKIPLFKGLLGYRMFIVREDNIDQFSDISPEELKKKVACQGEHWPDSDILEANGYEVLRVTRFDLMFKMLILKRCDYFPRAIFEGYGEFEQAKLTYPNLAVFDDTLLHYPFPIYFFTNEQHPALAKQIYYGLMKAHEDGSLEALMRNHTSTLNIFPLDKWRNKNYIHLSNDFLPDISNIEHSTLWLKLYPQHSIKR</sequence>
<evidence type="ECO:0000313" key="2">
    <source>
        <dbReference type="Proteomes" id="UP001157133"/>
    </source>
</evidence>
<dbReference type="EMBL" id="BSSU01000011">
    <property type="protein sequence ID" value="GLX82940.1"/>
    <property type="molecule type" value="Genomic_DNA"/>
</dbReference>
<protein>
    <recommendedName>
        <fullName evidence="3">Solute-binding protein family 3/N-terminal domain-containing protein</fullName>
    </recommendedName>
</protein>
<comment type="caution">
    <text evidence="1">The sequence shown here is derived from an EMBL/GenBank/DDBJ whole genome shotgun (WGS) entry which is preliminary data.</text>
</comment>
<keyword evidence="2" id="KW-1185">Reference proteome</keyword>
<organism evidence="1 2">
    <name type="scientific">Thalassotalea eurytherma</name>
    <dbReference type="NCBI Taxonomy" id="1144278"/>
    <lineage>
        <taxon>Bacteria</taxon>
        <taxon>Pseudomonadati</taxon>
        <taxon>Pseudomonadota</taxon>
        <taxon>Gammaproteobacteria</taxon>
        <taxon>Alteromonadales</taxon>
        <taxon>Colwelliaceae</taxon>
        <taxon>Thalassotalea</taxon>
    </lineage>
</organism>
<evidence type="ECO:0000313" key="1">
    <source>
        <dbReference type="EMBL" id="GLX82940.1"/>
    </source>
</evidence>
<dbReference type="RefSeq" id="WP_284208330.1">
    <property type="nucleotide sequence ID" value="NZ_BSSU01000011.1"/>
</dbReference>
<proteinExistence type="predicted"/>
<reference evidence="1 2" key="1">
    <citation type="submission" date="2023-03" db="EMBL/GenBank/DDBJ databases">
        <title>Draft genome sequence of Thalassotalea eurytherma JCM 18482T.</title>
        <authorList>
            <person name="Sawabe T."/>
        </authorList>
    </citation>
    <scope>NUCLEOTIDE SEQUENCE [LARGE SCALE GENOMIC DNA]</scope>
    <source>
        <strain evidence="1 2">JCM 18482</strain>
    </source>
</reference>
<dbReference type="SUPFAM" id="SSF53850">
    <property type="entry name" value="Periplasmic binding protein-like II"/>
    <property type="match status" value="1"/>
</dbReference>
<accession>A0ABQ6H6W1</accession>
<gene>
    <name evidence="1" type="ORF">theurythT_23920</name>
</gene>
<dbReference type="Proteomes" id="UP001157133">
    <property type="component" value="Unassembled WGS sequence"/>
</dbReference>
<evidence type="ECO:0008006" key="3">
    <source>
        <dbReference type="Google" id="ProtNLM"/>
    </source>
</evidence>
<name>A0ABQ6H6W1_9GAMM</name>